<dbReference type="Proteomes" id="UP000828390">
    <property type="component" value="Unassembled WGS sequence"/>
</dbReference>
<accession>A0A9D4QWV8</accession>
<comment type="caution">
    <text evidence="1">The sequence shown here is derived from an EMBL/GenBank/DDBJ whole genome shotgun (WGS) entry which is preliminary data.</text>
</comment>
<evidence type="ECO:0000313" key="1">
    <source>
        <dbReference type="EMBL" id="KAH3845893.1"/>
    </source>
</evidence>
<sequence>MARSKFNQSLALNPRHTMTLQLRGDLFYHSGEPALALTDFKVGFQRYKPCSGKTGLNE</sequence>
<dbReference type="EMBL" id="JAIWYP010000003">
    <property type="protein sequence ID" value="KAH3845893.1"/>
    <property type="molecule type" value="Genomic_DNA"/>
</dbReference>
<reference evidence="1" key="1">
    <citation type="journal article" date="2019" name="bioRxiv">
        <title>The Genome of the Zebra Mussel, Dreissena polymorpha: A Resource for Invasive Species Research.</title>
        <authorList>
            <person name="McCartney M.A."/>
            <person name="Auch B."/>
            <person name="Kono T."/>
            <person name="Mallez S."/>
            <person name="Zhang Y."/>
            <person name="Obille A."/>
            <person name="Becker A."/>
            <person name="Abrahante J.E."/>
            <person name="Garbe J."/>
            <person name="Badalamenti J.P."/>
            <person name="Herman A."/>
            <person name="Mangelson H."/>
            <person name="Liachko I."/>
            <person name="Sullivan S."/>
            <person name="Sone E.D."/>
            <person name="Koren S."/>
            <person name="Silverstein K.A.T."/>
            <person name="Beckman K.B."/>
            <person name="Gohl D.M."/>
        </authorList>
    </citation>
    <scope>NUCLEOTIDE SEQUENCE</scope>
    <source>
        <strain evidence="1">Duluth1</strain>
        <tissue evidence="1">Whole animal</tissue>
    </source>
</reference>
<proteinExistence type="predicted"/>
<reference evidence="1" key="2">
    <citation type="submission" date="2020-11" db="EMBL/GenBank/DDBJ databases">
        <authorList>
            <person name="McCartney M.A."/>
            <person name="Auch B."/>
            <person name="Kono T."/>
            <person name="Mallez S."/>
            <person name="Becker A."/>
            <person name="Gohl D.M."/>
            <person name="Silverstein K.A.T."/>
            <person name="Koren S."/>
            <person name="Bechman K.B."/>
            <person name="Herman A."/>
            <person name="Abrahante J.E."/>
            <person name="Garbe J."/>
        </authorList>
    </citation>
    <scope>NUCLEOTIDE SEQUENCE</scope>
    <source>
        <strain evidence="1">Duluth1</strain>
        <tissue evidence="1">Whole animal</tissue>
    </source>
</reference>
<dbReference type="AlphaFoldDB" id="A0A9D4QWV8"/>
<evidence type="ECO:0000313" key="2">
    <source>
        <dbReference type="Proteomes" id="UP000828390"/>
    </source>
</evidence>
<gene>
    <name evidence="1" type="ORF">DPMN_088183</name>
</gene>
<dbReference type="InterPro" id="IPR011990">
    <property type="entry name" value="TPR-like_helical_dom_sf"/>
</dbReference>
<name>A0A9D4QWV8_DREPO</name>
<dbReference type="SUPFAM" id="SSF48452">
    <property type="entry name" value="TPR-like"/>
    <property type="match status" value="1"/>
</dbReference>
<organism evidence="1 2">
    <name type="scientific">Dreissena polymorpha</name>
    <name type="common">Zebra mussel</name>
    <name type="synonym">Mytilus polymorpha</name>
    <dbReference type="NCBI Taxonomy" id="45954"/>
    <lineage>
        <taxon>Eukaryota</taxon>
        <taxon>Metazoa</taxon>
        <taxon>Spiralia</taxon>
        <taxon>Lophotrochozoa</taxon>
        <taxon>Mollusca</taxon>
        <taxon>Bivalvia</taxon>
        <taxon>Autobranchia</taxon>
        <taxon>Heteroconchia</taxon>
        <taxon>Euheterodonta</taxon>
        <taxon>Imparidentia</taxon>
        <taxon>Neoheterodontei</taxon>
        <taxon>Myida</taxon>
        <taxon>Dreissenoidea</taxon>
        <taxon>Dreissenidae</taxon>
        <taxon>Dreissena</taxon>
    </lineage>
</organism>
<protein>
    <submittedName>
        <fullName evidence="1">Uncharacterized protein</fullName>
    </submittedName>
</protein>
<keyword evidence="2" id="KW-1185">Reference proteome</keyword>